<dbReference type="Gene3D" id="3.10.28.10">
    <property type="entry name" value="Homing endonucleases"/>
    <property type="match status" value="2"/>
</dbReference>
<dbReference type="PANTHER" id="PTHR47539:SF1">
    <property type="entry name" value="PENTATRICOPEPTIDE REPEAT-CONTAINING PROTEIN OTP51, CHLOROPLASTIC"/>
    <property type="match status" value="1"/>
</dbReference>
<evidence type="ECO:0000313" key="3">
    <source>
        <dbReference type="Proteomes" id="UP000178264"/>
    </source>
</evidence>
<gene>
    <name evidence="2" type="ORF">A3I42_04805</name>
</gene>
<protein>
    <recommendedName>
        <fullName evidence="1">Homing endonuclease LAGLIDADG domain-containing protein</fullName>
    </recommendedName>
</protein>
<dbReference type="GO" id="GO:0048564">
    <property type="term" value="P:photosystem I assembly"/>
    <property type="evidence" value="ECO:0007669"/>
    <property type="project" value="TreeGrafter"/>
</dbReference>
<name>A0A1F7VAQ9_9BACT</name>
<dbReference type="EMBL" id="MGER01000067">
    <property type="protein sequence ID" value="OGL87639.1"/>
    <property type="molecule type" value="Genomic_DNA"/>
</dbReference>
<feature type="domain" description="Homing endonuclease LAGLIDADG" evidence="1">
    <location>
        <begin position="8"/>
        <end position="178"/>
    </location>
</feature>
<dbReference type="InterPro" id="IPR004860">
    <property type="entry name" value="LAGLIDADG_dom"/>
</dbReference>
<dbReference type="Proteomes" id="UP000178264">
    <property type="component" value="Unassembled WGS sequence"/>
</dbReference>
<dbReference type="GO" id="GO:0045292">
    <property type="term" value="P:mRNA cis splicing, via spliceosome"/>
    <property type="evidence" value="ECO:0007669"/>
    <property type="project" value="TreeGrafter"/>
</dbReference>
<accession>A0A1F7VAQ9</accession>
<dbReference type="SUPFAM" id="SSF55608">
    <property type="entry name" value="Homing endonucleases"/>
    <property type="match status" value="1"/>
</dbReference>
<dbReference type="InterPro" id="IPR027434">
    <property type="entry name" value="Homing_endonucl"/>
</dbReference>
<reference evidence="2 3" key="1">
    <citation type="journal article" date="2016" name="Nat. Commun.">
        <title>Thousands of microbial genomes shed light on interconnected biogeochemical processes in an aquifer system.</title>
        <authorList>
            <person name="Anantharaman K."/>
            <person name="Brown C.T."/>
            <person name="Hug L.A."/>
            <person name="Sharon I."/>
            <person name="Castelle C.J."/>
            <person name="Probst A.J."/>
            <person name="Thomas B.C."/>
            <person name="Singh A."/>
            <person name="Wilkins M.J."/>
            <person name="Karaoz U."/>
            <person name="Brodie E.L."/>
            <person name="Williams K.H."/>
            <person name="Hubbard S.S."/>
            <person name="Banfield J.F."/>
        </authorList>
    </citation>
    <scope>NUCLEOTIDE SEQUENCE [LARGE SCALE GENOMIC DNA]</scope>
</reference>
<dbReference type="Pfam" id="PF03161">
    <property type="entry name" value="LAGLIDADG_2"/>
    <property type="match status" value="1"/>
</dbReference>
<organism evidence="2 3">
    <name type="scientific">Candidatus Uhrbacteria bacterium RIFCSPLOWO2_02_FULL_49_11</name>
    <dbReference type="NCBI Taxonomy" id="1802409"/>
    <lineage>
        <taxon>Bacteria</taxon>
        <taxon>Candidatus Uhriibacteriota</taxon>
    </lineage>
</organism>
<comment type="caution">
    <text evidence="2">The sequence shown here is derived from an EMBL/GenBank/DDBJ whole genome shotgun (WGS) entry which is preliminary data.</text>
</comment>
<dbReference type="PANTHER" id="PTHR47539">
    <property type="entry name" value="PENTATRICOPEPTIDE REPEAT-CONTAINING PROTEIN OTP51, CHLOROPLASTIC"/>
    <property type="match status" value="1"/>
</dbReference>
<dbReference type="GO" id="GO:0000373">
    <property type="term" value="P:Group II intron splicing"/>
    <property type="evidence" value="ECO:0007669"/>
    <property type="project" value="TreeGrafter"/>
</dbReference>
<sequence length="197" mass="23422">MRLTDRQREIITGLLLGDGHLETQNRGRTFRLKVEHSKHQKDYVDWLYQQLNNMVLTPPQSKLQTVAGKVYEKYWFSTISSGALRFYAQQFYLSRRKVVPKMIAKLVTPLSLAVWFMDDGSLKSRFHRARIINTHCFDRISLQRLRDMLQQQFHVRTTLRRQSEGMQLYIPSSDIETFINLIKPHIHPLMEYKIKLT</sequence>
<dbReference type="InterPro" id="IPR052500">
    <property type="entry name" value="Chloro/Mito_RNA_Process"/>
</dbReference>
<evidence type="ECO:0000313" key="2">
    <source>
        <dbReference type="EMBL" id="OGL87639.1"/>
    </source>
</evidence>
<proteinExistence type="predicted"/>
<dbReference type="AlphaFoldDB" id="A0A1F7VAQ9"/>
<dbReference type="GO" id="GO:0004519">
    <property type="term" value="F:endonuclease activity"/>
    <property type="evidence" value="ECO:0007669"/>
    <property type="project" value="InterPro"/>
</dbReference>
<evidence type="ECO:0000259" key="1">
    <source>
        <dbReference type="Pfam" id="PF03161"/>
    </source>
</evidence>